<keyword evidence="5" id="KW-1185">Reference proteome</keyword>
<reference evidence="4" key="1">
    <citation type="submission" date="2021-10" db="EMBL/GenBank/DDBJ databases">
        <title>Tropical sea cucumber genome reveals ecological adaptation and Cuvierian tubules defense mechanism.</title>
        <authorList>
            <person name="Chen T."/>
        </authorList>
    </citation>
    <scope>NUCLEOTIDE SEQUENCE</scope>
    <source>
        <strain evidence="4">Nanhai2018</strain>
        <tissue evidence="4">Muscle</tissue>
    </source>
</reference>
<evidence type="ECO:0000256" key="3">
    <source>
        <dbReference type="SAM" id="SignalP"/>
    </source>
</evidence>
<feature type="region of interest" description="Disordered" evidence="1">
    <location>
        <begin position="400"/>
        <end position="612"/>
    </location>
</feature>
<feature type="transmembrane region" description="Helical" evidence="2">
    <location>
        <begin position="199"/>
        <end position="221"/>
    </location>
</feature>
<dbReference type="AlphaFoldDB" id="A0A9Q1C1F4"/>
<dbReference type="Proteomes" id="UP001152320">
    <property type="component" value="Chromosome 9"/>
</dbReference>
<evidence type="ECO:0000313" key="5">
    <source>
        <dbReference type="Proteomes" id="UP001152320"/>
    </source>
</evidence>
<keyword evidence="3" id="KW-0732">Signal</keyword>
<sequence length="612" mass="68437">MKRLAFIGIYWILLFLSKDHEVVSLTCEMDTSRLRDIFFCPTAQETFPEWCHCNNSKVDLSKSGIIGAVERSRLSFYFGNGQAAKASRCAGEQRGKVCLCPAGLTGEEERKCRMCQTDGVSQMLCLTVDEYNHVIANDQNTNESGCNITELCRDECVGICNPTRMETLPPPVRPNMTRTTVKVTTERTVVPEEQKIDSIFLFVGIGAAVLIVILFGALIYCCRKSKDVEKKESPYEAVYSTIDDGSLQNGNALRLHIYPNQVYDTRVEGPPVPPTRHEIPPHHKSLPALNAGICIPSGFSESAYQPTFPHQQMAWTNNPALYRYPSTDDVTGYKSYFQSQVEPQTGQYMYLKKPAVQPTQILPSGTVDMAPEDMKEFLNLSAGGRPGYKEQAVLSVTMDDDAYTRLNRDPRSLPAEGNRREHDNSRQHATYGFERRNHSSRGKGFKPVPAKRGAYRSKGDVTQASSSVQTETGNCSSSDSDYEGNQTGSSPYYFKMKVPSVEEKSETEPMMNNSDYQKLADTETSKPAKKKSSKRRPKSRSRRVRRRPTAEVKGEAAPSDEDDVSSQGEYTDDDIEEGLTKMNENLTDDLQTDKANIDFEDSDYHSPELLSG</sequence>
<comment type="caution">
    <text evidence="4">The sequence shown here is derived from an EMBL/GenBank/DDBJ whole genome shotgun (WGS) entry which is preliminary data.</text>
</comment>
<name>A0A9Q1C1F4_HOLLE</name>
<feature type="compositionally biased region" description="Polar residues" evidence="1">
    <location>
        <begin position="460"/>
        <end position="490"/>
    </location>
</feature>
<feature type="compositionally biased region" description="Acidic residues" evidence="1">
    <location>
        <begin position="558"/>
        <end position="577"/>
    </location>
</feature>
<feature type="compositionally biased region" description="Basic and acidic residues" evidence="1">
    <location>
        <begin position="402"/>
        <end position="426"/>
    </location>
</feature>
<dbReference type="OrthoDB" id="10539915at2759"/>
<feature type="chain" id="PRO_5040199162" evidence="3">
    <location>
        <begin position="25"/>
        <end position="612"/>
    </location>
</feature>
<accession>A0A9Q1C1F4</accession>
<evidence type="ECO:0000313" key="4">
    <source>
        <dbReference type="EMBL" id="KAJ8036670.1"/>
    </source>
</evidence>
<proteinExistence type="predicted"/>
<keyword evidence="2" id="KW-0472">Membrane</keyword>
<evidence type="ECO:0000256" key="1">
    <source>
        <dbReference type="SAM" id="MobiDB-lite"/>
    </source>
</evidence>
<feature type="compositionally biased region" description="Basic and acidic residues" evidence="1">
    <location>
        <begin position="591"/>
        <end position="606"/>
    </location>
</feature>
<evidence type="ECO:0000256" key="2">
    <source>
        <dbReference type="SAM" id="Phobius"/>
    </source>
</evidence>
<keyword evidence="2" id="KW-1133">Transmembrane helix</keyword>
<dbReference type="EMBL" id="JAIZAY010000009">
    <property type="protein sequence ID" value="KAJ8036670.1"/>
    <property type="molecule type" value="Genomic_DNA"/>
</dbReference>
<feature type="signal peptide" evidence="3">
    <location>
        <begin position="1"/>
        <end position="24"/>
    </location>
</feature>
<feature type="compositionally biased region" description="Basic residues" evidence="1">
    <location>
        <begin position="527"/>
        <end position="547"/>
    </location>
</feature>
<protein>
    <submittedName>
        <fullName evidence="4">Uncharacterized protein</fullName>
    </submittedName>
</protein>
<organism evidence="4 5">
    <name type="scientific">Holothuria leucospilota</name>
    <name type="common">Black long sea cucumber</name>
    <name type="synonym">Mertensiothuria leucospilota</name>
    <dbReference type="NCBI Taxonomy" id="206669"/>
    <lineage>
        <taxon>Eukaryota</taxon>
        <taxon>Metazoa</taxon>
        <taxon>Echinodermata</taxon>
        <taxon>Eleutherozoa</taxon>
        <taxon>Echinozoa</taxon>
        <taxon>Holothuroidea</taxon>
        <taxon>Aspidochirotacea</taxon>
        <taxon>Aspidochirotida</taxon>
        <taxon>Holothuriidae</taxon>
        <taxon>Holothuria</taxon>
    </lineage>
</organism>
<keyword evidence="2" id="KW-0812">Transmembrane</keyword>
<gene>
    <name evidence="4" type="ORF">HOLleu_20713</name>
</gene>